<evidence type="ECO:0000256" key="1">
    <source>
        <dbReference type="SAM" id="MobiDB-lite"/>
    </source>
</evidence>
<feature type="region of interest" description="Disordered" evidence="1">
    <location>
        <begin position="1"/>
        <end position="41"/>
    </location>
</feature>
<dbReference type="Proteomes" id="UP001465976">
    <property type="component" value="Unassembled WGS sequence"/>
</dbReference>
<comment type="caution">
    <text evidence="2">The sequence shown here is derived from an EMBL/GenBank/DDBJ whole genome shotgun (WGS) entry which is preliminary data.</text>
</comment>
<feature type="compositionally biased region" description="Basic and acidic residues" evidence="1">
    <location>
        <begin position="431"/>
        <end position="443"/>
    </location>
</feature>
<gene>
    <name evidence="2" type="ORF">V5O48_018804</name>
</gene>
<feature type="region of interest" description="Disordered" evidence="1">
    <location>
        <begin position="238"/>
        <end position="443"/>
    </location>
</feature>
<accession>A0ABR3EK93</accession>
<feature type="compositionally biased region" description="Basic and acidic residues" evidence="1">
    <location>
        <begin position="240"/>
        <end position="251"/>
    </location>
</feature>
<dbReference type="EMBL" id="JBAHYK010003715">
    <property type="protein sequence ID" value="KAL0563268.1"/>
    <property type="molecule type" value="Genomic_DNA"/>
</dbReference>
<evidence type="ECO:0000313" key="2">
    <source>
        <dbReference type="EMBL" id="KAL0563268.1"/>
    </source>
</evidence>
<evidence type="ECO:0000313" key="3">
    <source>
        <dbReference type="Proteomes" id="UP001465976"/>
    </source>
</evidence>
<name>A0ABR3EK93_9AGAR</name>
<keyword evidence="3" id="KW-1185">Reference proteome</keyword>
<feature type="compositionally biased region" description="Acidic residues" evidence="1">
    <location>
        <begin position="287"/>
        <end position="297"/>
    </location>
</feature>
<organism evidence="2 3">
    <name type="scientific">Marasmius crinis-equi</name>
    <dbReference type="NCBI Taxonomy" id="585013"/>
    <lineage>
        <taxon>Eukaryota</taxon>
        <taxon>Fungi</taxon>
        <taxon>Dikarya</taxon>
        <taxon>Basidiomycota</taxon>
        <taxon>Agaricomycotina</taxon>
        <taxon>Agaricomycetes</taxon>
        <taxon>Agaricomycetidae</taxon>
        <taxon>Agaricales</taxon>
        <taxon>Marasmiineae</taxon>
        <taxon>Marasmiaceae</taxon>
        <taxon>Marasmius</taxon>
    </lineage>
</organism>
<proteinExistence type="predicted"/>
<sequence length="443" mass="49753">TAATVPAEGQAPASVPAEPSDREQDASSKQLPTPKSIAEEYPITFGQPVEVNGERLFYSVDNSRNQEWYYDLDGTLRLEGPVSHAVFSPVGDVRPPPPVPLEERDLVTRTDIQRGLEPGGGRWEMVPFIDDGYLCWAASSEDQNRDIVFNDEGKLVRECSWGSIFGGCFTPDHRIRPKRPAIRWRMHFRVDNVRREAVRVVEGDRERWENEQGHAFYRGPIGNEYFSQNSDGSLELLRWPGRDERSPESKKVPSRRVTLILGPPPSESVPTGNRETTPKAGGKEATEEGDDDEESDDGSLTPTRRLSEGSTPSDASFRTAQSVALSRKPSATSTASARMRKAVQEAEEDKISASRNRRQTHSKSLTNVKSRALAASSFASTSSLGERRSHRLLSQGDDGRERIKRALEQDEEARKEERQNRRRKAGKKRKEGKDDRDKERGWK</sequence>
<feature type="compositionally biased region" description="Polar residues" evidence="1">
    <location>
        <begin position="300"/>
        <end position="336"/>
    </location>
</feature>
<feature type="non-terminal residue" evidence="2">
    <location>
        <position position="1"/>
    </location>
</feature>
<feature type="compositionally biased region" description="Basic residues" evidence="1">
    <location>
        <begin position="420"/>
        <end position="430"/>
    </location>
</feature>
<feature type="compositionally biased region" description="Basic and acidic residues" evidence="1">
    <location>
        <begin position="397"/>
        <end position="419"/>
    </location>
</feature>
<protein>
    <submittedName>
        <fullName evidence="2">Uncharacterized protein</fullName>
    </submittedName>
</protein>
<reference evidence="2 3" key="1">
    <citation type="submission" date="2024-02" db="EMBL/GenBank/DDBJ databases">
        <title>A draft genome for the cacao thread blight pathogen Marasmius crinis-equi.</title>
        <authorList>
            <person name="Cohen S.P."/>
            <person name="Baruah I.K."/>
            <person name="Amoako-Attah I."/>
            <person name="Bukari Y."/>
            <person name="Meinhardt L.W."/>
            <person name="Bailey B.A."/>
        </authorList>
    </citation>
    <scope>NUCLEOTIDE SEQUENCE [LARGE SCALE GENOMIC DNA]</scope>
    <source>
        <strain evidence="2 3">GH-76</strain>
    </source>
</reference>
<feature type="compositionally biased region" description="Low complexity" evidence="1">
    <location>
        <begin position="370"/>
        <end position="383"/>
    </location>
</feature>